<dbReference type="Pfam" id="PF20060">
    <property type="entry name" value="DUF6459"/>
    <property type="match status" value="1"/>
</dbReference>
<accession>F8A1B2</accession>
<gene>
    <name evidence="2" type="ordered locus">Celgi_1140</name>
</gene>
<dbReference type="OrthoDB" id="3731420at2"/>
<dbReference type="InterPro" id="IPR045596">
    <property type="entry name" value="DUF6459"/>
</dbReference>
<evidence type="ECO:0000256" key="1">
    <source>
        <dbReference type="SAM" id="MobiDB-lite"/>
    </source>
</evidence>
<proteinExistence type="predicted"/>
<dbReference type="eggNOG" id="ENOG50332RH">
    <property type="taxonomic scope" value="Bacteria"/>
</dbReference>
<name>F8A1B2_CELGA</name>
<keyword evidence="3" id="KW-1185">Reference proteome</keyword>
<feature type="compositionally biased region" description="Low complexity" evidence="1">
    <location>
        <begin position="50"/>
        <end position="61"/>
    </location>
</feature>
<evidence type="ECO:0000313" key="2">
    <source>
        <dbReference type="EMBL" id="AEI11659.1"/>
    </source>
</evidence>
<dbReference type="STRING" id="593907.Celgi_1140"/>
<dbReference type="RefSeq" id="WP_013883178.1">
    <property type="nucleotide sequence ID" value="NC_015671.1"/>
</dbReference>
<feature type="region of interest" description="Disordered" evidence="1">
    <location>
        <begin position="1"/>
        <end position="62"/>
    </location>
</feature>
<dbReference type="Proteomes" id="UP000000485">
    <property type="component" value="Chromosome"/>
</dbReference>
<reference evidence="3" key="1">
    <citation type="submission" date="2011-04" db="EMBL/GenBank/DDBJ databases">
        <title>Complete sequence of Cellvibrio gilvus ATCC 13127.</title>
        <authorList>
            <person name="Lucas S."/>
            <person name="Han J."/>
            <person name="Lapidus A."/>
            <person name="Cheng J.-F."/>
            <person name="Goodwin L."/>
            <person name="Pitluck S."/>
            <person name="Peters L."/>
            <person name="Munk A."/>
            <person name="Detter J.C."/>
            <person name="Han C."/>
            <person name="Tapia R."/>
            <person name="Land M."/>
            <person name="Hauser L."/>
            <person name="Kyrpides N."/>
            <person name="Ivanova N."/>
            <person name="Ovchinnikova G."/>
            <person name="Pagani I."/>
            <person name="Mead D."/>
            <person name="Brumm P."/>
            <person name="Woyke T."/>
        </authorList>
    </citation>
    <scope>NUCLEOTIDE SEQUENCE [LARGE SCALE GENOMIC DNA]</scope>
    <source>
        <strain evidence="3">ATCC 13127 / NRRL B-14078</strain>
    </source>
</reference>
<organism evidence="2 3">
    <name type="scientific">Cellulomonas gilvus (strain ATCC 13127 / NRRL B-14078)</name>
    <name type="common">Cellvibrio gilvus</name>
    <dbReference type="NCBI Taxonomy" id="593907"/>
    <lineage>
        <taxon>Bacteria</taxon>
        <taxon>Bacillati</taxon>
        <taxon>Actinomycetota</taxon>
        <taxon>Actinomycetes</taxon>
        <taxon>Micrococcales</taxon>
        <taxon>Cellulomonadaceae</taxon>
        <taxon>Cellulomonas</taxon>
    </lineage>
</organism>
<sequence>MSALAVAPVGPLERALAHDLRTGRVRPGPPTRPSLPRVRPLVDPEPAVQPRPSSAGAPAPAHTLRTRIAVLRAADRAPVEAALRDDEPVSAPPDGDPRVLARTLALASVEALVGRRPVAQLARWLAPGVFDLLQARAHVTVRAIGPRVSGRGVAVRTVRTCRIEPCVVEATAVVDDGVRIRAVAMRLEVHRRAWRVTALEIG</sequence>
<protein>
    <submittedName>
        <fullName evidence="2">Uncharacterized protein</fullName>
    </submittedName>
</protein>
<dbReference type="AlphaFoldDB" id="F8A1B2"/>
<evidence type="ECO:0000313" key="3">
    <source>
        <dbReference type="Proteomes" id="UP000000485"/>
    </source>
</evidence>
<dbReference type="HOGENOM" id="CLU_1254083_0_0_11"/>
<dbReference type="KEGG" id="cga:Celgi_1140"/>
<dbReference type="EMBL" id="CP002665">
    <property type="protein sequence ID" value="AEI11659.1"/>
    <property type="molecule type" value="Genomic_DNA"/>
</dbReference>